<dbReference type="KEGG" id="pzu:PHZ_c0396"/>
<dbReference type="GO" id="GO:0003700">
    <property type="term" value="F:DNA-binding transcription factor activity"/>
    <property type="evidence" value="ECO:0007669"/>
    <property type="project" value="TreeGrafter"/>
</dbReference>
<feature type="domain" description="HTH tetR-type" evidence="5">
    <location>
        <begin position="40"/>
        <end position="100"/>
    </location>
</feature>
<feature type="DNA-binding region" description="H-T-H motif" evidence="4">
    <location>
        <begin position="63"/>
        <end position="82"/>
    </location>
</feature>
<dbReference type="InterPro" id="IPR001647">
    <property type="entry name" value="HTH_TetR"/>
</dbReference>
<dbReference type="SUPFAM" id="SSF46689">
    <property type="entry name" value="Homeodomain-like"/>
    <property type="match status" value="1"/>
</dbReference>
<dbReference type="AlphaFoldDB" id="B4RDW1"/>
<reference evidence="6 7" key="1">
    <citation type="journal article" date="2008" name="BMC Genomics">
        <title>Complete genome of Phenylobacterium zucineum - a novel facultative intracellular bacterium isolated from human erythroleukemia cell line K562.</title>
        <authorList>
            <person name="Luo Y."/>
            <person name="Xu X."/>
            <person name="Ding Z."/>
            <person name="Liu Z."/>
            <person name="Zhang B."/>
            <person name="Yan Z."/>
            <person name="Sun J."/>
            <person name="Hu S."/>
            <person name="Hu X."/>
        </authorList>
    </citation>
    <scope>NUCLEOTIDE SEQUENCE [LARGE SCALE GENOMIC DNA]</scope>
    <source>
        <strain evidence="6 7">HLK1</strain>
    </source>
</reference>
<evidence type="ECO:0000256" key="2">
    <source>
        <dbReference type="ARBA" id="ARBA00023125"/>
    </source>
</evidence>
<gene>
    <name evidence="6" type="ordered locus">PHZ_c0396</name>
</gene>
<dbReference type="eggNOG" id="COG1309">
    <property type="taxonomic scope" value="Bacteria"/>
</dbReference>
<evidence type="ECO:0000256" key="3">
    <source>
        <dbReference type="ARBA" id="ARBA00023163"/>
    </source>
</evidence>
<keyword evidence="7" id="KW-1185">Reference proteome</keyword>
<protein>
    <submittedName>
        <fullName evidence="6">Transcriptional regulator, TetR family</fullName>
    </submittedName>
</protein>
<dbReference type="STRING" id="450851.PHZ_c0396"/>
<dbReference type="InterPro" id="IPR009057">
    <property type="entry name" value="Homeodomain-like_sf"/>
</dbReference>
<accession>B4RDW1</accession>
<dbReference type="InterPro" id="IPR050109">
    <property type="entry name" value="HTH-type_TetR-like_transc_reg"/>
</dbReference>
<dbReference type="Pfam" id="PF00440">
    <property type="entry name" value="TetR_N"/>
    <property type="match status" value="1"/>
</dbReference>
<keyword evidence="1" id="KW-0805">Transcription regulation</keyword>
<proteinExistence type="predicted"/>
<evidence type="ECO:0000313" key="6">
    <source>
        <dbReference type="EMBL" id="ACG76810.1"/>
    </source>
</evidence>
<dbReference type="EMBL" id="CP000747">
    <property type="protein sequence ID" value="ACG76810.1"/>
    <property type="molecule type" value="Genomic_DNA"/>
</dbReference>
<dbReference type="PROSITE" id="PS50977">
    <property type="entry name" value="HTH_TETR_2"/>
    <property type="match status" value="1"/>
</dbReference>
<name>B4RDW1_PHEZH</name>
<dbReference type="HOGENOM" id="CLU_069356_12_2_5"/>
<dbReference type="GO" id="GO:0000976">
    <property type="term" value="F:transcription cis-regulatory region binding"/>
    <property type="evidence" value="ECO:0007669"/>
    <property type="project" value="TreeGrafter"/>
</dbReference>
<organism evidence="6 7">
    <name type="scientific">Phenylobacterium zucineum (strain HLK1)</name>
    <dbReference type="NCBI Taxonomy" id="450851"/>
    <lineage>
        <taxon>Bacteria</taxon>
        <taxon>Pseudomonadati</taxon>
        <taxon>Pseudomonadota</taxon>
        <taxon>Alphaproteobacteria</taxon>
        <taxon>Caulobacterales</taxon>
        <taxon>Caulobacteraceae</taxon>
        <taxon>Phenylobacterium</taxon>
    </lineage>
</organism>
<evidence type="ECO:0000256" key="4">
    <source>
        <dbReference type="PROSITE-ProRule" id="PRU00335"/>
    </source>
</evidence>
<dbReference type="PRINTS" id="PR00455">
    <property type="entry name" value="HTHTETR"/>
</dbReference>
<keyword evidence="3" id="KW-0804">Transcription</keyword>
<dbReference type="PANTHER" id="PTHR30055:SF234">
    <property type="entry name" value="HTH-TYPE TRANSCRIPTIONAL REGULATOR BETI"/>
    <property type="match status" value="1"/>
</dbReference>
<evidence type="ECO:0000313" key="7">
    <source>
        <dbReference type="Proteomes" id="UP000001868"/>
    </source>
</evidence>
<keyword evidence="2 4" id="KW-0238">DNA-binding</keyword>
<sequence length="229" mass="25118">MQAPALPARMTRVIFVERVCTPSMAQVAYLPVGKREQTKVQNRQAILDAAREVFGEMGYEAATVRDIIRRTGLAAGTFYNYYRSKEEVFAALADDGARRFGPILKKIRASSDDFETFVRQAIAAYFGFMADEHTSWLARRPPGEPHPHVHGETPEMAAVFAEVRDALMEAIAAGRGPVADPDYMAAACIAIARDVGDKMIERRPIDTQAATDFAVAMILNGLRGLPGAK</sequence>
<dbReference type="PANTHER" id="PTHR30055">
    <property type="entry name" value="HTH-TYPE TRANSCRIPTIONAL REGULATOR RUTR"/>
    <property type="match status" value="1"/>
</dbReference>
<evidence type="ECO:0000259" key="5">
    <source>
        <dbReference type="PROSITE" id="PS50977"/>
    </source>
</evidence>
<dbReference type="Proteomes" id="UP000001868">
    <property type="component" value="Chromosome"/>
</dbReference>
<dbReference type="Gene3D" id="1.10.357.10">
    <property type="entry name" value="Tetracycline Repressor, domain 2"/>
    <property type="match status" value="1"/>
</dbReference>
<evidence type="ECO:0000256" key="1">
    <source>
        <dbReference type="ARBA" id="ARBA00023015"/>
    </source>
</evidence>